<dbReference type="PANTHER" id="PTHR23155:SF1232">
    <property type="entry name" value="OS09G0270700 PROTEIN"/>
    <property type="match status" value="1"/>
</dbReference>
<name>A0A3S3MSC8_9MAGN</name>
<dbReference type="AlphaFoldDB" id="A0A3S3MSC8"/>
<dbReference type="OrthoDB" id="737510at2759"/>
<dbReference type="Gene3D" id="3.40.50.300">
    <property type="entry name" value="P-loop containing nucleotide triphosphate hydrolases"/>
    <property type="match status" value="1"/>
</dbReference>
<evidence type="ECO:0000256" key="2">
    <source>
        <dbReference type="ARBA" id="ARBA00022741"/>
    </source>
</evidence>
<feature type="domain" description="NB-ARC" evidence="4">
    <location>
        <begin position="176"/>
        <end position="354"/>
    </location>
</feature>
<dbReference type="Gene3D" id="1.10.10.10">
    <property type="entry name" value="Winged helix-like DNA-binding domain superfamily/Winged helix DNA-binding domain"/>
    <property type="match status" value="1"/>
</dbReference>
<keyword evidence="1" id="KW-0677">Repeat</keyword>
<accession>A0A3S3MSC8</accession>
<comment type="caution">
    <text evidence="8">The sequence shown here is derived from an EMBL/GenBank/DDBJ whole genome shotgun (WGS) entry which is preliminary data.</text>
</comment>
<evidence type="ECO:0000259" key="6">
    <source>
        <dbReference type="Pfam" id="PF23559"/>
    </source>
</evidence>
<evidence type="ECO:0000259" key="4">
    <source>
        <dbReference type="Pfam" id="PF00931"/>
    </source>
</evidence>
<dbReference type="GO" id="GO:0098542">
    <property type="term" value="P:defense response to other organism"/>
    <property type="evidence" value="ECO:0007669"/>
    <property type="project" value="TreeGrafter"/>
</dbReference>
<gene>
    <name evidence="8" type="ORF">CKAN_00224700</name>
</gene>
<feature type="domain" description="Disease resistance R13L4/SHOC-2-like LRR" evidence="7">
    <location>
        <begin position="551"/>
        <end position="862"/>
    </location>
</feature>
<evidence type="ECO:0000259" key="7">
    <source>
        <dbReference type="Pfam" id="PF23598"/>
    </source>
</evidence>
<dbReference type="PRINTS" id="PR00364">
    <property type="entry name" value="DISEASERSIST"/>
</dbReference>
<dbReference type="Gene3D" id="3.80.10.10">
    <property type="entry name" value="Ribonuclease Inhibitor"/>
    <property type="match status" value="2"/>
</dbReference>
<keyword evidence="9" id="KW-1185">Reference proteome</keyword>
<dbReference type="InterPro" id="IPR042197">
    <property type="entry name" value="Apaf_helical"/>
</dbReference>
<dbReference type="InterPro" id="IPR027417">
    <property type="entry name" value="P-loop_NTPase"/>
</dbReference>
<dbReference type="STRING" id="337451.A0A3S3MSC8"/>
<keyword evidence="2" id="KW-0547">Nucleotide-binding</keyword>
<feature type="domain" description="Disease resistance N-terminal" evidence="5">
    <location>
        <begin position="5"/>
        <end position="90"/>
    </location>
</feature>
<dbReference type="InterPro" id="IPR036388">
    <property type="entry name" value="WH-like_DNA-bd_sf"/>
</dbReference>
<dbReference type="InterPro" id="IPR038005">
    <property type="entry name" value="RX-like_CC"/>
</dbReference>
<dbReference type="SUPFAM" id="SSF52540">
    <property type="entry name" value="P-loop containing nucleoside triphosphate hydrolases"/>
    <property type="match status" value="1"/>
</dbReference>
<dbReference type="Pfam" id="PF00931">
    <property type="entry name" value="NB-ARC"/>
    <property type="match status" value="1"/>
</dbReference>
<dbReference type="PANTHER" id="PTHR23155">
    <property type="entry name" value="DISEASE RESISTANCE PROTEIN RP"/>
    <property type="match status" value="1"/>
</dbReference>
<dbReference type="Gene3D" id="1.10.8.430">
    <property type="entry name" value="Helical domain of apoptotic protease-activating factors"/>
    <property type="match status" value="1"/>
</dbReference>
<dbReference type="InterPro" id="IPR032675">
    <property type="entry name" value="LRR_dom_sf"/>
</dbReference>
<feature type="domain" description="Disease resistance protein winged helix" evidence="6">
    <location>
        <begin position="438"/>
        <end position="508"/>
    </location>
</feature>
<evidence type="ECO:0000259" key="5">
    <source>
        <dbReference type="Pfam" id="PF18052"/>
    </source>
</evidence>
<dbReference type="Pfam" id="PF18052">
    <property type="entry name" value="Rx_N"/>
    <property type="match status" value="1"/>
</dbReference>
<protein>
    <submittedName>
        <fullName evidence="8">Disease resistance protein RPM1-like protein</fullName>
    </submittedName>
</protein>
<dbReference type="Gene3D" id="1.20.5.4130">
    <property type="match status" value="1"/>
</dbReference>
<dbReference type="Pfam" id="PF23559">
    <property type="entry name" value="WHD_DRP"/>
    <property type="match status" value="1"/>
</dbReference>
<organism evidence="8 9">
    <name type="scientific">Cinnamomum micranthum f. kanehirae</name>
    <dbReference type="NCBI Taxonomy" id="337451"/>
    <lineage>
        <taxon>Eukaryota</taxon>
        <taxon>Viridiplantae</taxon>
        <taxon>Streptophyta</taxon>
        <taxon>Embryophyta</taxon>
        <taxon>Tracheophyta</taxon>
        <taxon>Spermatophyta</taxon>
        <taxon>Magnoliopsida</taxon>
        <taxon>Magnoliidae</taxon>
        <taxon>Laurales</taxon>
        <taxon>Lauraceae</taxon>
        <taxon>Cinnamomum</taxon>
    </lineage>
</organism>
<reference evidence="8 9" key="1">
    <citation type="journal article" date="2019" name="Nat. Plants">
        <title>Stout camphor tree genome fills gaps in understanding of flowering plant genome evolution.</title>
        <authorList>
            <person name="Chaw S.M."/>
            <person name="Liu Y.C."/>
            <person name="Wu Y.W."/>
            <person name="Wang H.Y."/>
            <person name="Lin C.I."/>
            <person name="Wu C.S."/>
            <person name="Ke H.M."/>
            <person name="Chang L.Y."/>
            <person name="Hsu C.Y."/>
            <person name="Yang H.T."/>
            <person name="Sudianto E."/>
            <person name="Hsu M.H."/>
            <person name="Wu K.P."/>
            <person name="Wang L.N."/>
            <person name="Leebens-Mack J.H."/>
            <person name="Tsai I.J."/>
        </authorList>
    </citation>
    <scope>NUCLEOTIDE SEQUENCE [LARGE SCALE GENOMIC DNA]</scope>
    <source>
        <strain evidence="9">cv. Chaw 1501</strain>
        <tissue evidence="8">Young leaves</tissue>
    </source>
</reference>
<dbReference type="CDD" id="cd14798">
    <property type="entry name" value="RX-CC_like"/>
    <property type="match status" value="1"/>
</dbReference>
<dbReference type="InterPro" id="IPR058922">
    <property type="entry name" value="WHD_DRP"/>
</dbReference>
<evidence type="ECO:0000256" key="1">
    <source>
        <dbReference type="ARBA" id="ARBA00022737"/>
    </source>
</evidence>
<dbReference type="EMBL" id="QPKB01000001">
    <property type="protein sequence ID" value="RWR73938.1"/>
    <property type="molecule type" value="Genomic_DNA"/>
</dbReference>
<dbReference type="InterPro" id="IPR041118">
    <property type="entry name" value="Rx_N"/>
</dbReference>
<dbReference type="InterPro" id="IPR055414">
    <property type="entry name" value="LRR_R13L4/SHOC2-like"/>
</dbReference>
<dbReference type="SUPFAM" id="SSF52058">
    <property type="entry name" value="L domain-like"/>
    <property type="match status" value="1"/>
</dbReference>
<keyword evidence="3" id="KW-0611">Plant defense</keyword>
<dbReference type="FunFam" id="3.40.50.300:FF:001091">
    <property type="entry name" value="Probable disease resistance protein At1g61300"/>
    <property type="match status" value="1"/>
</dbReference>
<dbReference type="FunFam" id="1.10.10.10:FF:000322">
    <property type="entry name" value="Probable disease resistance protein At1g63360"/>
    <property type="match status" value="1"/>
</dbReference>
<dbReference type="InterPro" id="IPR044974">
    <property type="entry name" value="Disease_R_plants"/>
</dbReference>
<dbReference type="Proteomes" id="UP000283530">
    <property type="component" value="Unassembled WGS sequence"/>
</dbReference>
<evidence type="ECO:0000256" key="3">
    <source>
        <dbReference type="ARBA" id="ARBA00022821"/>
    </source>
</evidence>
<sequence>MAESAVDFLLQTLDSLVRHETSLLQGLRGNITEIQHELQSMRSFLKDADRRKRSDDDDVGVRTWVDQVREATYKVEDIIDTYVYQIAEQHTGDEEGLIRKALYSPFLLPKRYYYKHQIASELQAIKSEIHEISERRQRYGFHEEGQTSKMKDDAANWQRSGEYLHFIPDEEIVGIDKKKDFLIGKLMDERPKRAVVAVVGMGGLGKTTLVTKVYDSPQVKNHFECHAWITVSQSYKLDELMRNMIKKLYKSKEEAVPDDIDKMEGGHLVQTIINCLQNKRYVIVLDDVWETIDWNHIRVAFPNNLCGSRIMLTTRIRDVAMSFEAEAENILDLEPLGKDYAWILFCNRAFSNKSCPPELEPYAKSLVQKCDGLPLAIVTIGGLMLTKEKSSLEWRKVENSLTWQLSTNKKMGGMKNILLLSFDDLSYNLRYCVLYFGLFPEDYEIQEGRLIRLWVAEGFIKEREGHTLEEVAEDYIKELQCRSMLQIIERKFGPYRWVRMHDVLRELAISIGHEQNFCSTHDKKEEIWTNKARYLSMQNSIVNIQSSSTCHHRSLMLFQIEISSLSLCSISSTYKLLRVLDLSNSSIERVPDELVELFNLRYLDLSKTNVEELPKSIGRLQNLQSLDIRDTKIKILPKGIEKLKKLRYMSIPAGVQAPDGIFNLNCLQTLYFIGINDDTVRKLGNLTQMKYLGIQNVKRNHGKEIFASIQKMKALYHLSIEVNSDEEILDLDAVSSPPTHLKYLWLEGRLERLSPWIGSLQNLTHLALQRSLLKEDPLSSLEALPNLTSLRLIRGYVGEELCFRHGCFLKLEGLAISQIKVNLIKIENGSMPCIKILILDQCPELKRIPEGVQYLTSLRDLHLIKMSEELVQMIKAGDERANLLHIPFIRLYNSPNDFGETIEIQAPNGAEDSWTAKQKRKRKRKRRHGYGIFNFQSSSSLQTGVVQHLNTIMDKLSELRMLHMKVWTELHASGIGSTFSMTQFGFKVQSVLVIDATMVMV</sequence>
<dbReference type="Pfam" id="PF23598">
    <property type="entry name" value="LRR_14"/>
    <property type="match status" value="1"/>
</dbReference>
<evidence type="ECO:0000313" key="8">
    <source>
        <dbReference type="EMBL" id="RWR73938.1"/>
    </source>
</evidence>
<dbReference type="InterPro" id="IPR002182">
    <property type="entry name" value="NB-ARC"/>
</dbReference>
<evidence type="ECO:0000313" key="9">
    <source>
        <dbReference type="Proteomes" id="UP000283530"/>
    </source>
</evidence>
<dbReference type="GO" id="GO:0043531">
    <property type="term" value="F:ADP binding"/>
    <property type="evidence" value="ECO:0007669"/>
    <property type="project" value="InterPro"/>
</dbReference>
<proteinExistence type="predicted"/>